<keyword evidence="3" id="KW-1185">Reference proteome</keyword>
<accession>A0ABU8S1V9</accession>
<proteinExistence type="predicted"/>
<protein>
    <submittedName>
        <fullName evidence="2">EAL domain-containing protein</fullName>
    </submittedName>
</protein>
<dbReference type="CDD" id="cd01948">
    <property type="entry name" value="EAL"/>
    <property type="match status" value="1"/>
</dbReference>
<organism evidence="2 3">
    <name type="scientific">Novosphingobium anseongense</name>
    <dbReference type="NCBI Taxonomy" id="3133436"/>
    <lineage>
        <taxon>Bacteria</taxon>
        <taxon>Pseudomonadati</taxon>
        <taxon>Pseudomonadota</taxon>
        <taxon>Alphaproteobacteria</taxon>
        <taxon>Sphingomonadales</taxon>
        <taxon>Sphingomonadaceae</taxon>
        <taxon>Novosphingobium</taxon>
    </lineage>
</organism>
<dbReference type="InterPro" id="IPR001633">
    <property type="entry name" value="EAL_dom"/>
</dbReference>
<gene>
    <name evidence="2" type="ORF">WG901_21970</name>
</gene>
<dbReference type="PROSITE" id="PS50883">
    <property type="entry name" value="EAL"/>
    <property type="match status" value="1"/>
</dbReference>
<dbReference type="EMBL" id="JBBHJZ010000007">
    <property type="protein sequence ID" value="MEJ5979337.1"/>
    <property type="molecule type" value="Genomic_DNA"/>
</dbReference>
<dbReference type="PANTHER" id="PTHR33121:SF79">
    <property type="entry name" value="CYCLIC DI-GMP PHOSPHODIESTERASE PDED-RELATED"/>
    <property type="match status" value="1"/>
</dbReference>
<dbReference type="InterPro" id="IPR050706">
    <property type="entry name" value="Cyclic-di-GMP_PDE-like"/>
</dbReference>
<comment type="caution">
    <text evidence="2">The sequence shown here is derived from an EMBL/GenBank/DDBJ whole genome shotgun (WGS) entry which is preliminary data.</text>
</comment>
<dbReference type="Pfam" id="PF00563">
    <property type="entry name" value="EAL"/>
    <property type="match status" value="1"/>
</dbReference>
<dbReference type="Gene3D" id="3.20.20.450">
    <property type="entry name" value="EAL domain"/>
    <property type="match status" value="1"/>
</dbReference>
<dbReference type="Proteomes" id="UP001361239">
    <property type="component" value="Unassembled WGS sequence"/>
</dbReference>
<name>A0ABU8S1V9_9SPHN</name>
<dbReference type="SUPFAM" id="SSF141868">
    <property type="entry name" value="EAL domain-like"/>
    <property type="match status" value="1"/>
</dbReference>
<feature type="domain" description="EAL" evidence="1">
    <location>
        <begin position="146"/>
        <end position="400"/>
    </location>
</feature>
<reference evidence="2 3" key="1">
    <citation type="submission" date="2024-03" db="EMBL/GenBank/DDBJ databases">
        <authorList>
            <person name="Jo J.-H."/>
        </authorList>
    </citation>
    <scope>NUCLEOTIDE SEQUENCE [LARGE SCALE GENOMIC DNA]</scope>
    <source>
        <strain evidence="2 3">PS1R-30</strain>
    </source>
</reference>
<dbReference type="InterPro" id="IPR043128">
    <property type="entry name" value="Rev_trsase/Diguanyl_cyclase"/>
</dbReference>
<evidence type="ECO:0000313" key="3">
    <source>
        <dbReference type="Proteomes" id="UP001361239"/>
    </source>
</evidence>
<dbReference type="PANTHER" id="PTHR33121">
    <property type="entry name" value="CYCLIC DI-GMP PHOSPHODIESTERASE PDEF"/>
    <property type="match status" value="1"/>
</dbReference>
<dbReference type="InterPro" id="IPR035919">
    <property type="entry name" value="EAL_sf"/>
</dbReference>
<dbReference type="Gene3D" id="3.30.70.270">
    <property type="match status" value="1"/>
</dbReference>
<evidence type="ECO:0000259" key="1">
    <source>
        <dbReference type="PROSITE" id="PS50883"/>
    </source>
</evidence>
<sequence length="423" mass="46029">MLQKMREDGGGVLGIIRFLDFDRLCAFDPSLGDQLLQNVATRVRGMLPSERLLAHVDRADLAIWFGFAATEEAAGREMEAIEYALGEALRIGERTILPKVSSQIASVGSEEPGTALARALARLTVGGGPSMTAPQSDMEGGDAHDDFAFEQDLRLAMNRNELRLCYQPLVDAAKARVCGAEALLRWQHPGRGAVSPAVFVPIMEAAGLAHEFGLWSLNSAIREARRWQGLGFGDLCVAVNVSGHQLERDDFPVLVQRTLHRHALPPGALEIELTEGVAMGDCERAARLFSEIRAMGVAIAIDDFGTGYSSLSTLRKLAFDKIKIDREFVTEVDKRRDSQAICQSVIALARGLGIRVLAEGVERREEYAWLRAHGCGLFQGFYFSPPLETADFLAYLDDAAGLAAKLAVDPRQAHQAISEALSA</sequence>
<dbReference type="SMART" id="SM00052">
    <property type="entry name" value="EAL"/>
    <property type="match status" value="1"/>
</dbReference>
<evidence type="ECO:0000313" key="2">
    <source>
        <dbReference type="EMBL" id="MEJ5979337.1"/>
    </source>
</evidence>
<dbReference type="RefSeq" id="WP_339589276.1">
    <property type="nucleotide sequence ID" value="NZ_JBBHJZ010000007.1"/>
</dbReference>